<evidence type="ECO:0000313" key="4">
    <source>
        <dbReference type="Proteomes" id="UP000195877"/>
    </source>
</evidence>
<keyword evidence="4" id="KW-1185">Reference proteome</keyword>
<gene>
    <name evidence="3" type="ORF">PD5205_00648</name>
    <name evidence="2" type="ORF">PD885_03360</name>
</gene>
<proteinExistence type="predicted"/>
<evidence type="ECO:0000313" key="3">
    <source>
        <dbReference type="EMBL" id="SMR01968.1"/>
    </source>
</evidence>
<feature type="transmembrane region" description="Helical" evidence="1">
    <location>
        <begin position="6"/>
        <end position="28"/>
    </location>
</feature>
<sequence>MASAHSFKVSVNLVVGWVLSFMICYILIQKAFQVMSMTNLMMRRNLSREEIR</sequence>
<dbReference type="Proteomes" id="UP000195953">
    <property type="component" value="Chromosome 1"/>
</dbReference>
<reference evidence="3 5" key="2">
    <citation type="submission" date="2017-05" db="EMBL/GenBank/DDBJ databases">
        <authorList>
            <person name="Song R."/>
            <person name="Chenine A.L."/>
            <person name="Ruprecht R.M."/>
        </authorList>
    </citation>
    <scope>NUCLEOTIDE SEQUENCE [LARGE SCALE GENOMIC DNA]</scope>
    <source>
        <strain evidence="3">PD5205</strain>
    </source>
</reference>
<evidence type="ECO:0000256" key="1">
    <source>
        <dbReference type="SAM" id="Phobius"/>
    </source>
</evidence>
<keyword evidence="1" id="KW-1133">Transmembrane helix</keyword>
<accession>A0A1Y6HDI2</accession>
<keyword evidence="1" id="KW-0472">Membrane</keyword>
<dbReference type="Proteomes" id="UP000195877">
    <property type="component" value="Chromosome 1"/>
</dbReference>
<dbReference type="EMBL" id="LT853882">
    <property type="protein sequence ID" value="SMR00581.1"/>
    <property type="molecule type" value="Genomic_DNA"/>
</dbReference>
<organism evidence="3 5">
    <name type="scientific">Xanthomonas fragariae</name>
    <dbReference type="NCBI Taxonomy" id="48664"/>
    <lineage>
        <taxon>Bacteria</taxon>
        <taxon>Pseudomonadati</taxon>
        <taxon>Pseudomonadota</taxon>
        <taxon>Gammaproteobacteria</taxon>
        <taxon>Lysobacterales</taxon>
        <taxon>Lysobacteraceae</taxon>
        <taxon>Xanthomonas</taxon>
    </lineage>
</organism>
<dbReference type="AlphaFoldDB" id="A0A1Y6HDI2"/>
<evidence type="ECO:0000313" key="5">
    <source>
        <dbReference type="Proteomes" id="UP000195953"/>
    </source>
</evidence>
<name>A0A1Y6HDI2_9XANT</name>
<protein>
    <submittedName>
        <fullName evidence="3">Uncharacterized protein</fullName>
    </submittedName>
</protein>
<keyword evidence="1" id="KW-0812">Transmembrane</keyword>
<evidence type="ECO:0000313" key="2">
    <source>
        <dbReference type="EMBL" id="SMR00581.1"/>
    </source>
</evidence>
<dbReference type="EMBL" id="LT853885">
    <property type="protein sequence ID" value="SMR01968.1"/>
    <property type="molecule type" value="Genomic_DNA"/>
</dbReference>
<reference evidence="2 4" key="1">
    <citation type="submission" date="2017-05" db="EMBL/GenBank/DDBJ databases">
        <authorList>
            <person name="Blom J."/>
        </authorList>
    </citation>
    <scope>NUCLEOTIDE SEQUENCE [LARGE SCALE GENOMIC DNA]</scope>
    <source>
        <strain evidence="2">PD885</strain>
    </source>
</reference>